<proteinExistence type="evidence at transcript level"/>
<feature type="domain" description="Peptidase S1" evidence="5">
    <location>
        <begin position="81"/>
        <end position="313"/>
    </location>
</feature>
<organism evidence="6">
    <name type="scientific">Platymeris rhadamanthus</name>
    <name type="common">Red spot assassin bug</name>
    <dbReference type="NCBI Taxonomy" id="1134088"/>
    <lineage>
        <taxon>Eukaryota</taxon>
        <taxon>Metazoa</taxon>
        <taxon>Ecdysozoa</taxon>
        <taxon>Arthropoda</taxon>
        <taxon>Hexapoda</taxon>
        <taxon>Insecta</taxon>
        <taxon>Pterygota</taxon>
        <taxon>Neoptera</taxon>
        <taxon>Paraneoptera</taxon>
        <taxon>Hemiptera</taxon>
        <taxon>Heteroptera</taxon>
        <taxon>Panheteroptera</taxon>
        <taxon>Cimicomorpha</taxon>
        <taxon>Reduviidae</taxon>
        <taxon>Platymeris</taxon>
    </lineage>
</organism>
<feature type="chain" id="PRO_5025649280" evidence="4">
    <location>
        <begin position="18"/>
        <end position="325"/>
    </location>
</feature>
<dbReference type="InterPro" id="IPR018114">
    <property type="entry name" value="TRYPSIN_HIS"/>
</dbReference>
<keyword evidence="2" id="KW-0378">Hydrolase</keyword>
<dbReference type="PRINTS" id="PR00722">
    <property type="entry name" value="CHYMOTRYPSIN"/>
</dbReference>
<feature type="signal peptide" evidence="4">
    <location>
        <begin position="1"/>
        <end position="17"/>
    </location>
</feature>
<name>A0A6B9KZC3_PLARH</name>
<dbReference type="FunFam" id="2.40.10.10:FF:000068">
    <property type="entry name" value="transmembrane protease serine 2"/>
    <property type="match status" value="1"/>
</dbReference>
<dbReference type="InterPro" id="IPR001254">
    <property type="entry name" value="Trypsin_dom"/>
</dbReference>
<evidence type="ECO:0000259" key="5">
    <source>
        <dbReference type="PROSITE" id="PS50240"/>
    </source>
</evidence>
<dbReference type="AlphaFoldDB" id="A0A6B9KZC3"/>
<dbReference type="PROSITE" id="PS00134">
    <property type="entry name" value="TRYPSIN_HIS"/>
    <property type="match status" value="1"/>
</dbReference>
<evidence type="ECO:0000256" key="4">
    <source>
        <dbReference type="SAM" id="SignalP"/>
    </source>
</evidence>
<dbReference type="CDD" id="cd00190">
    <property type="entry name" value="Tryp_SPc"/>
    <property type="match status" value="1"/>
</dbReference>
<dbReference type="Gene3D" id="2.40.10.10">
    <property type="entry name" value="Trypsin-like serine proteases"/>
    <property type="match status" value="1"/>
</dbReference>
<dbReference type="PANTHER" id="PTHR24258">
    <property type="entry name" value="SERINE PROTEASE-RELATED"/>
    <property type="match status" value="1"/>
</dbReference>
<dbReference type="GO" id="GO:0004252">
    <property type="term" value="F:serine-type endopeptidase activity"/>
    <property type="evidence" value="ECO:0007669"/>
    <property type="project" value="InterPro"/>
</dbReference>
<dbReference type="PROSITE" id="PS00135">
    <property type="entry name" value="TRYPSIN_SER"/>
    <property type="match status" value="1"/>
</dbReference>
<dbReference type="SUPFAM" id="SSF50494">
    <property type="entry name" value="Trypsin-like serine proteases"/>
    <property type="match status" value="1"/>
</dbReference>
<keyword evidence="2" id="KW-0720">Serine protease</keyword>
<sequence length="325" mass="35265">MLLLFLCGLLAAGSVFTQEELDFSGMLTRVQINNQVKWWPPPIVGGGAASPEEDSKEHGVSPGPRSTNCLCGWANKGAGRIIGGKVHGPNEYPFIAGVAHGHTPNKPHCGSIIISPWHIVTAAHCTAEAKTLFVTLGEYDRSGKAGKPIKIRVKRIIDHEAYHRILLRNDISLLLLEKPIAQTDNIGPACLPTGPINLVNKPVKIIGWGAMQFQGPMTTLPQKVNVKVVDMQTCNRAWPYHVLVSPATQICTHSRGKTACQGDSGGPVVWLDPETNRFTLVGLVSFGPHCMDNKPSIQTSVAAYLHWIKTKIQETVPGQMTCNKL</sequence>
<dbReference type="SMART" id="SM00020">
    <property type="entry name" value="Tryp_SPc"/>
    <property type="match status" value="1"/>
</dbReference>
<keyword evidence="4" id="KW-0732">Signal</keyword>
<dbReference type="GO" id="GO:0006508">
    <property type="term" value="P:proteolysis"/>
    <property type="evidence" value="ECO:0007669"/>
    <property type="project" value="UniProtKB-KW"/>
</dbReference>
<evidence type="ECO:0000256" key="2">
    <source>
        <dbReference type="RuleBase" id="RU363034"/>
    </source>
</evidence>
<dbReference type="InterPro" id="IPR001314">
    <property type="entry name" value="Peptidase_S1A"/>
</dbReference>
<protein>
    <submittedName>
        <fullName evidence="6">Venom S1 protease 19</fullName>
    </submittedName>
</protein>
<feature type="region of interest" description="Disordered" evidence="3">
    <location>
        <begin position="43"/>
        <end position="65"/>
    </location>
</feature>
<evidence type="ECO:0000313" key="6">
    <source>
        <dbReference type="EMBL" id="QHB21564.1"/>
    </source>
</evidence>
<dbReference type="InterPro" id="IPR009003">
    <property type="entry name" value="Peptidase_S1_PA"/>
</dbReference>
<reference evidence="6" key="1">
    <citation type="journal article" date="2019" name="Toxins">
        <title>Missiles of mass disruption: composition and glandular origin of venom used as a projectile defensive weapon by the assassin bug Platymeris rhadamanthus.</title>
        <authorList>
            <person name="Walker A.A."/>
            <person name="Robinson S.D."/>
            <person name="Undheim E.A.B."/>
            <person name="Jin J."/>
            <person name="Han X."/>
            <person name="Fry B.G."/>
            <person name="Vetter I."/>
            <person name="King G.F."/>
        </authorList>
    </citation>
    <scope>NUCLEOTIDE SEQUENCE</scope>
    <source>
        <tissue evidence="6">Venom glands</tissue>
    </source>
</reference>
<dbReference type="PROSITE" id="PS50240">
    <property type="entry name" value="TRYPSIN_DOM"/>
    <property type="match status" value="1"/>
</dbReference>
<keyword evidence="1" id="KW-1015">Disulfide bond</keyword>
<evidence type="ECO:0000256" key="3">
    <source>
        <dbReference type="SAM" id="MobiDB-lite"/>
    </source>
</evidence>
<dbReference type="Pfam" id="PF00089">
    <property type="entry name" value="Trypsin"/>
    <property type="match status" value="1"/>
</dbReference>
<dbReference type="InterPro" id="IPR043504">
    <property type="entry name" value="Peptidase_S1_PA_chymotrypsin"/>
</dbReference>
<dbReference type="InterPro" id="IPR033116">
    <property type="entry name" value="TRYPSIN_SER"/>
</dbReference>
<evidence type="ECO:0000256" key="1">
    <source>
        <dbReference type="ARBA" id="ARBA00023157"/>
    </source>
</evidence>
<dbReference type="PANTHER" id="PTHR24258:SF116">
    <property type="entry name" value="FI16631P1-RELATED"/>
    <property type="match status" value="1"/>
</dbReference>
<accession>A0A6B9KZC3</accession>
<keyword evidence="2 6" id="KW-0645">Protease</keyword>
<dbReference type="EMBL" id="MN208375">
    <property type="protein sequence ID" value="QHB21564.1"/>
    <property type="molecule type" value="mRNA"/>
</dbReference>